<sequence>MIAAMMTAANLGARVTGWGFVVFTIGSIAWSVIGLTSGQTNLLASNGFLTIVNLIGIWRWLGKQRAYEDGGKSATEASRRSAFPTLFTATGIAGMPVVLGDGEALGKAIEALVTCESGSVSYIVIASNGIGGLGEELRAVDRAEIDFACDRLKLKRSRAWFESLPPLAEGDWPAAPDKLAGTIAR</sequence>
<protein>
    <submittedName>
        <fullName evidence="3">PRC-barrel domain-containing protein</fullName>
    </submittedName>
</protein>
<evidence type="ECO:0000313" key="3">
    <source>
        <dbReference type="EMBL" id="MEJ5976661.1"/>
    </source>
</evidence>
<proteinExistence type="predicted"/>
<name>A0ABU8RUB2_9SPHN</name>
<dbReference type="Gene3D" id="2.30.30.240">
    <property type="entry name" value="PRC-barrel domain"/>
    <property type="match status" value="1"/>
</dbReference>
<dbReference type="Proteomes" id="UP001361239">
    <property type="component" value="Unassembled WGS sequence"/>
</dbReference>
<feature type="transmembrane region" description="Helical" evidence="1">
    <location>
        <begin position="15"/>
        <end position="35"/>
    </location>
</feature>
<gene>
    <name evidence="3" type="ORF">WG901_08450</name>
</gene>
<keyword evidence="4" id="KW-1185">Reference proteome</keyword>
<keyword evidence="1" id="KW-0812">Transmembrane</keyword>
<dbReference type="SUPFAM" id="SSF50346">
    <property type="entry name" value="PRC-barrel domain"/>
    <property type="match status" value="1"/>
</dbReference>
<evidence type="ECO:0000259" key="2">
    <source>
        <dbReference type="Pfam" id="PF05239"/>
    </source>
</evidence>
<organism evidence="3 4">
    <name type="scientific">Novosphingobium anseongense</name>
    <dbReference type="NCBI Taxonomy" id="3133436"/>
    <lineage>
        <taxon>Bacteria</taxon>
        <taxon>Pseudomonadati</taxon>
        <taxon>Pseudomonadota</taxon>
        <taxon>Alphaproteobacteria</taxon>
        <taxon>Sphingomonadales</taxon>
        <taxon>Sphingomonadaceae</taxon>
        <taxon>Novosphingobium</taxon>
    </lineage>
</organism>
<feature type="domain" description="PRC-barrel" evidence="2">
    <location>
        <begin position="86"/>
        <end position="143"/>
    </location>
</feature>
<dbReference type="InterPro" id="IPR011033">
    <property type="entry name" value="PRC_barrel-like_sf"/>
</dbReference>
<accession>A0ABU8RUB2</accession>
<keyword evidence="1" id="KW-1133">Transmembrane helix</keyword>
<dbReference type="EMBL" id="JBBHJZ010000001">
    <property type="protein sequence ID" value="MEJ5976661.1"/>
    <property type="molecule type" value="Genomic_DNA"/>
</dbReference>
<feature type="transmembrane region" description="Helical" evidence="1">
    <location>
        <begin position="42"/>
        <end position="61"/>
    </location>
</feature>
<evidence type="ECO:0000313" key="4">
    <source>
        <dbReference type="Proteomes" id="UP001361239"/>
    </source>
</evidence>
<keyword evidence="1" id="KW-0472">Membrane</keyword>
<dbReference type="RefSeq" id="WP_339586666.1">
    <property type="nucleotide sequence ID" value="NZ_JBBHJZ010000001.1"/>
</dbReference>
<dbReference type="InterPro" id="IPR027275">
    <property type="entry name" value="PRC-brl_dom"/>
</dbReference>
<dbReference type="Pfam" id="PF05239">
    <property type="entry name" value="PRC"/>
    <property type="match status" value="1"/>
</dbReference>
<evidence type="ECO:0000256" key="1">
    <source>
        <dbReference type="SAM" id="Phobius"/>
    </source>
</evidence>
<comment type="caution">
    <text evidence="3">The sequence shown here is derived from an EMBL/GenBank/DDBJ whole genome shotgun (WGS) entry which is preliminary data.</text>
</comment>
<reference evidence="3 4" key="1">
    <citation type="submission" date="2024-03" db="EMBL/GenBank/DDBJ databases">
        <authorList>
            <person name="Jo J.-H."/>
        </authorList>
    </citation>
    <scope>NUCLEOTIDE SEQUENCE [LARGE SCALE GENOMIC DNA]</scope>
    <source>
        <strain evidence="3 4">PS1R-30</strain>
    </source>
</reference>